<name>A0A151MP68_ALLMI</name>
<sequence>MWAYARLESGPRVDADFSLPVPKCRTQNKRAPALCQYTVPEILNTLPGVSYQWRLLESSRVTLYITLQANSDGQTIQAVNFFLTPTGQ</sequence>
<evidence type="ECO:0000313" key="2">
    <source>
        <dbReference type="Proteomes" id="UP000050525"/>
    </source>
</evidence>
<organism evidence="1 2">
    <name type="scientific">Alligator mississippiensis</name>
    <name type="common">American alligator</name>
    <dbReference type="NCBI Taxonomy" id="8496"/>
    <lineage>
        <taxon>Eukaryota</taxon>
        <taxon>Metazoa</taxon>
        <taxon>Chordata</taxon>
        <taxon>Craniata</taxon>
        <taxon>Vertebrata</taxon>
        <taxon>Euteleostomi</taxon>
        <taxon>Archelosauria</taxon>
        <taxon>Archosauria</taxon>
        <taxon>Crocodylia</taxon>
        <taxon>Alligatoridae</taxon>
        <taxon>Alligatorinae</taxon>
        <taxon>Alligator</taxon>
    </lineage>
</organism>
<evidence type="ECO:0000313" key="1">
    <source>
        <dbReference type="EMBL" id="KYO26190.1"/>
    </source>
</evidence>
<comment type="caution">
    <text evidence="1">The sequence shown here is derived from an EMBL/GenBank/DDBJ whole genome shotgun (WGS) entry which is preliminary data.</text>
</comment>
<reference evidence="1 2" key="1">
    <citation type="journal article" date="2012" name="Genome Biol.">
        <title>Sequencing three crocodilian genomes to illuminate the evolution of archosaurs and amniotes.</title>
        <authorList>
            <person name="St John J.A."/>
            <person name="Braun E.L."/>
            <person name="Isberg S.R."/>
            <person name="Miles L.G."/>
            <person name="Chong A.Y."/>
            <person name="Gongora J."/>
            <person name="Dalzell P."/>
            <person name="Moran C."/>
            <person name="Bed'hom B."/>
            <person name="Abzhanov A."/>
            <person name="Burgess S.C."/>
            <person name="Cooksey A.M."/>
            <person name="Castoe T.A."/>
            <person name="Crawford N.G."/>
            <person name="Densmore L.D."/>
            <person name="Drew J.C."/>
            <person name="Edwards S.V."/>
            <person name="Faircloth B.C."/>
            <person name="Fujita M.K."/>
            <person name="Greenwold M.J."/>
            <person name="Hoffmann F.G."/>
            <person name="Howard J.M."/>
            <person name="Iguchi T."/>
            <person name="Janes D.E."/>
            <person name="Khan S.Y."/>
            <person name="Kohno S."/>
            <person name="de Koning A.J."/>
            <person name="Lance S.L."/>
            <person name="McCarthy F.M."/>
            <person name="McCormack J.E."/>
            <person name="Merchant M.E."/>
            <person name="Peterson D.G."/>
            <person name="Pollock D.D."/>
            <person name="Pourmand N."/>
            <person name="Raney B.J."/>
            <person name="Roessler K.A."/>
            <person name="Sanford J.R."/>
            <person name="Sawyer R.H."/>
            <person name="Schmidt C.J."/>
            <person name="Triplett E.W."/>
            <person name="Tuberville T.D."/>
            <person name="Venegas-Anaya M."/>
            <person name="Howard J.T."/>
            <person name="Jarvis E.D."/>
            <person name="Guillette L.J.Jr."/>
            <person name="Glenn T.C."/>
            <person name="Green R.E."/>
            <person name="Ray D.A."/>
        </authorList>
    </citation>
    <scope>NUCLEOTIDE SEQUENCE [LARGE SCALE GENOMIC DNA]</scope>
    <source>
        <strain evidence="1">KSC_2009_1</strain>
    </source>
</reference>
<accession>A0A151MP68</accession>
<dbReference type="AlphaFoldDB" id="A0A151MP68"/>
<proteinExistence type="predicted"/>
<keyword evidence="2" id="KW-1185">Reference proteome</keyword>
<protein>
    <submittedName>
        <fullName evidence="1">Uncharacterized protein</fullName>
    </submittedName>
</protein>
<dbReference type="Proteomes" id="UP000050525">
    <property type="component" value="Unassembled WGS sequence"/>
</dbReference>
<dbReference type="EMBL" id="AKHW03005656">
    <property type="protein sequence ID" value="KYO26190.1"/>
    <property type="molecule type" value="Genomic_DNA"/>
</dbReference>
<gene>
    <name evidence="1" type="ORF">Y1Q_0002001</name>
</gene>